<dbReference type="GO" id="GO:0046872">
    <property type="term" value="F:metal ion binding"/>
    <property type="evidence" value="ECO:0007669"/>
    <property type="project" value="UniProtKB-KW"/>
</dbReference>
<keyword evidence="7" id="KW-1185">Reference proteome</keyword>
<evidence type="ECO:0000259" key="5">
    <source>
        <dbReference type="PROSITE" id="PS51792"/>
    </source>
</evidence>
<gene>
    <name evidence="6" type="ORF">H4R26_004221</name>
</gene>
<sequence length="114" mass="13047">MGYMHKVFLSGPEIYTCSSCGTHLALKNKIASKQYTGQYGRAYLFDEVANVRAGEADKRNMITGMHIVRDITCMECNNYVGWTYVTAFSPEQKFKEGKFILEKALICDILRDWD</sequence>
<dbReference type="Proteomes" id="UP001150907">
    <property type="component" value="Unassembled WGS sequence"/>
</dbReference>
<name>A0A9W8EGY1_9FUNG</name>
<dbReference type="AlphaFoldDB" id="A0A9W8EGY1"/>
<organism evidence="6 7">
    <name type="scientific">Coemansia thaxteri</name>
    <dbReference type="NCBI Taxonomy" id="2663907"/>
    <lineage>
        <taxon>Eukaryota</taxon>
        <taxon>Fungi</taxon>
        <taxon>Fungi incertae sedis</taxon>
        <taxon>Zoopagomycota</taxon>
        <taxon>Kickxellomycotina</taxon>
        <taxon>Kickxellomycetes</taxon>
        <taxon>Kickxellales</taxon>
        <taxon>Kickxellaceae</taxon>
        <taxon>Coemansia</taxon>
    </lineage>
</organism>
<evidence type="ECO:0000256" key="3">
    <source>
        <dbReference type="ARBA" id="ARBA00022833"/>
    </source>
</evidence>
<accession>A0A9W8EGY1</accession>
<comment type="caution">
    <text evidence="6">The sequence shown here is derived from an EMBL/GenBank/DDBJ whole genome shotgun (WGS) entry which is preliminary data.</text>
</comment>
<evidence type="ECO:0000313" key="7">
    <source>
        <dbReference type="Proteomes" id="UP001150907"/>
    </source>
</evidence>
<dbReference type="InterPro" id="IPR004910">
    <property type="entry name" value="Yippee/Mis18/Cereblon"/>
</dbReference>
<proteinExistence type="inferred from homology"/>
<reference evidence="6" key="1">
    <citation type="submission" date="2022-07" db="EMBL/GenBank/DDBJ databases">
        <title>Phylogenomic reconstructions and comparative analyses of Kickxellomycotina fungi.</title>
        <authorList>
            <person name="Reynolds N.K."/>
            <person name="Stajich J.E."/>
            <person name="Barry K."/>
            <person name="Grigoriev I.V."/>
            <person name="Crous P."/>
            <person name="Smith M.E."/>
        </authorList>
    </citation>
    <scope>NUCLEOTIDE SEQUENCE</scope>
    <source>
        <strain evidence="6">IMI 214461</strain>
    </source>
</reference>
<evidence type="ECO:0000256" key="4">
    <source>
        <dbReference type="RuleBase" id="RU110713"/>
    </source>
</evidence>
<dbReference type="PROSITE" id="PS51792">
    <property type="entry name" value="YIPPEE"/>
    <property type="match status" value="1"/>
</dbReference>
<dbReference type="PANTHER" id="PTHR13848">
    <property type="entry name" value="PROTEIN YIPPEE-LIKE CG15309-RELATED"/>
    <property type="match status" value="1"/>
</dbReference>
<dbReference type="EMBL" id="JANBQF010000427">
    <property type="protein sequence ID" value="KAJ2001264.1"/>
    <property type="molecule type" value="Genomic_DNA"/>
</dbReference>
<dbReference type="OrthoDB" id="6407410at2759"/>
<comment type="similarity">
    <text evidence="1 4">Belongs to the yippee family.</text>
</comment>
<evidence type="ECO:0000256" key="1">
    <source>
        <dbReference type="ARBA" id="ARBA00005613"/>
    </source>
</evidence>
<evidence type="ECO:0000313" key="6">
    <source>
        <dbReference type="EMBL" id="KAJ2001264.1"/>
    </source>
</evidence>
<keyword evidence="3" id="KW-0862">Zinc</keyword>
<dbReference type="Pfam" id="PF03226">
    <property type="entry name" value="Yippee-Mis18"/>
    <property type="match status" value="1"/>
</dbReference>
<evidence type="ECO:0000256" key="2">
    <source>
        <dbReference type="ARBA" id="ARBA00022723"/>
    </source>
</evidence>
<protein>
    <recommendedName>
        <fullName evidence="4">Protein yippee-like</fullName>
    </recommendedName>
</protein>
<feature type="domain" description="Yippee" evidence="5">
    <location>
        <begin position="13"/>
        <end position="110"/>
    </location>
</feature>
<dbReference type="InterPro" id="IPR034751">
    <property type="entry name" value="Yippee"/>
</dbReference>
<dbReference type="InterPro" id="IPR039058">
    <property type="entry name" value="Yippee_fam"/>
</dbReference>
<keyword evidence="2" id="KW-0479">Metal-binding</keyword>